<dbReference type="Gene3D" id="3.90.550.10">
    <property type="entry name" value="Spore Coat Polysaccharide Biosynthesis Protein SpsA, Chain A"/>
    <property type="match status" value="1"/>
</dbReference>
<dbReference type="EMBL" id="JBHULI010000024">
    <property type="protein sequence ID" value="MFD2532340.1"/>
    <property type="molecule type" value="Genomic_DNA"/>
</dbReference>
<dbReference type="InterPro" id="IPR001173">
    <property type="entry name" value="Glyco_trans_2-like"/>
</dbReference>
<accession>A0ABW5JJP9</accession>
<evidence type="ECO:0000256" key="1">
    <source>
        <dbReference type="ARBA" id="ARBA00006739"/>
    </source>
</evidence>
<evidence type="ECO:0000313" key="5">
    <source>
        <dbReference type="EMBL" id="MFD2532340.1"/>
    </source>
</evidence>
<dbReference type="SUPFAM" id="SSF53448">
    <property type="entry name" value="Nucleotide-diphospho-sugar transferases"/>
    <property type="match status" value="1"/>
</dbReference>
<dbReference type="Proteomes" id="UP001597460">
    <property type="component" value="Unassembled WGS sequence"/>
</dbReference>
<evidence type="ECO:0000259" key="4">
    <source>
        <dbReference type="Pfam" id="PF00535"/>
    </source>
</evidence>
<comment type="caution">
    <text evidence="5">The sequence shown here is derived from an EMBL/GenBank/DDBJ whole genome shotgun (WGS) entry which is preliminary data.</text>
</comment>
<dbReference type="PANTHER" id="PTHR43179:SF12">
    <property type="entry name" value="GALACTOFURANOSYLTRANSFERASE GLFT2"/>
    <property type="match status" value="1"/>
</dbReference>
<dbReference type="InterPro" id="IPR029044">
    <property type="entry name" value="Nucleotide-diphossugar_trans"/>
</dbReference>
<organism evidence="5 6">
    <name type="scientific">Gracilimonas halophila</name>
    <dbReference type="NCBI Taxonomy" id="1834464"/>
    <lineage>
        <taxon>Bacteria</taxon>
        <taxon>Pseudomonadati</taxon>
        <taxon>Balneolota</taxon>
        <taxon>Balneolia</taxon>
        <taxon>Balneolales</taxon>
        <taxon>Balneolaceae</taxon>
        <taxon>Gracilimonas</taxon>
    </lineage>
</organism>
<evidence type="ECO:0000256" key="3">
    <source>
        <dbReference type="ARBA" id="ARBA00022679"/>
    </source>
</evidence>
<evidence type="ECO:0000313" key="6">
    <source>
        <dbReference type="Proteomes" id="UP001597460"/>
    </source>
</evidence>
<protein>
    <submittedName>
        <fullName evidence="5">Glycosyltransferase family 2 protein</fullName>
        <ecNumber evidence="5">2.4.-.-</ecNumber>
    </submittedName>
</protein>
<sequence>MKGFSIIIVTWNALEHLKNFLPSVTKTDYPNFEIIIADNASDDGSKEWIKSTYPEIKIASFDGNYGYCGGNNRAVPFAEKEILVFLNNDVKVNKNWLHGINKAFSDSNIAAAQPKIRSLEQHDHFEYAGAAGGYIDKYGFPFCRGRIFNEVEKDEGQYDDKTDLFWASGAALAIRKDVFIGQAGFDEDFEFHMEEIDLSWRLQNQGYRIAYAPESIVYHLGGGSLPMGSPRKVYYNFRNSLFMLWKNYSSVNLRKRFILRILLDIIAAWKALYEGKPKEWLAVAKAHIHFLLNVGKLSQNRKELQSKRVSHDEPETMMNISIIWKHFFRGVNRFNDLKK</sequence>
<reference evidence="6" key="1">
    <citation type="journal article" date="2019" name="Int. J. Syst. Evol. Microbiol.">
        <title>The Global Catalogue of Microorganisms (GCM) 10K type strain sequencing project: providing services to taxonomists for standard genome sequencing and annotation.</title>
        <authorList>
            <consortium name="The Broad Institute Genomics Platform"/>
            <consortium name="The Broad Institute Genome Sequencing Center for Infectious Disease"/>
            <person name="Wu L."/>
            <person name="Ma J."/>
        </authorList>
    </citation>
    <scope>NUCLEOTIDE SEQUENCE [LARGE SCALE GENOMIC DNA]</scope>
    <source>
        <strain evidence="6">KCTC 52042</strain>
    </source>
</reference>
<dbReference type="PANTHER" id="PTHR43179">
    <property type="entry name" value="RHAMNOSYLTRANSFERASE WBBL"/>
    <property type="match status" value="1"/>
</dbReference>
<name>A0ABW5JJP9_9BACT</name>
<proteinExistence type="inferred from homology"/>
<evidence type="ECO:0000256" key="2">
    <source>
        <dbReference type="ARBA" id="ARBA00022676"/>
    </source>
</evidence>
<dbReference type="EC" id="2.4.-.-" evidence="5"/>
<keyword evidence="2 5" id="KW-0328">Glycosyltransferase</keyword>
<dbReference type="Pfam" id="PF00535">
    <property type="entry name" value="Glycos_transf_2"/>
    <property type="match status" value="1"/>
</dbReference>
<dbReference type="RefSeq" id="WP_390300701.1">
    <property type="nucleotide sequence ID" value="NZ_JBHULI010000024.1"/>
</dbReference>
<comment type="similarity">
    <text evidence="1">Belongs to the glycosyltransferase 2 family.</text>
</comment>
<gene>
    <name evidence="5" type="ORF">ACFSVN_07780</name>
</gene>
<feature type="domain" description="Glycosyltransferase 2-like" evidence="4">
    <location>
        <begin position="5"/>
        <end position="123"/>
    </location>
</feature>
<keyword evidence="6" id="KW-1185">Reference proteome</keyword>
<keyword evidence="3 5" id="KW-0808">Transferase</keyword>
<dbReference type="CDD" id="cd04186">
    <property type="entry name" value="GT_2_like_c"/>
    <property type="match status" value="1"/>
</dbReference>
<dbReference type="GO" id="GO:0016757">
    <property type="term" value="F:glycosyltransferase activity"/>
    <property type="evidence" value="ECO:0007669"/>
    <property type="project" value="UniProtKB-KW"/>
</dbReference>